<evidence type="ECO:0000259" key="2">
    <source>
        <dbReference type="Pfam" id="PF02437"/>
    </source>
</evidence>
<feature type="compositionally biased region" description="Basic and acidic residues" evidence="1">
    <location>
        <begin position="334"/>
        <end position="346"/>
    </location>
</feature>
<dbReference type="InterPro" id="IPR027971">
    <property type="entry name" value="EPOP"/>
</dbReference>
<dbReference type="PANTHER" id="PTHR23187">
    <property type="entry name" value="FLJ44216 PROTEIN-RELATED"/>
    <property type="match status" value="1"/>
</dbReference>
<sequence>MAPAAASAATSMDYNGDFQAGYQEIDGINLGYLQINGTKMFALTQVFSDLFKDIPRAAVSKKMESLNIQSRRCDLKELRTLKAIQSVPMRAVKCSLISKTDLEALCASCKALTPRKRKRKRKVKRREAEVLFDRPRLLPAYDEPDHHAFRASLDAGCAKREALFGAPFARSYEKAAPPSKSYSRNGRAHLLAGVLNAYPGDLQFLHSAVRAHGTGQPACEPEIGRPKRSTCGCLAKKGRSASITGSKRQVLPSVAKALRPDPNLIFWARTLRASTLESFKPVPTTTLQQDRPETRHSRPVGPSERPQPKNGGVRESSELGVQEGEEADFLSIPDRVRAGERDKTEEAALQQTSEEGSGRGAHFDRLIRQSKLWCYAKGFNVDGKALRRAEQAKGCPPTSKAGLLSLANRPLKGSSDSERSARRSRVEQAKGRPPKIPRKKTPKGGAPPCKRLLSTTPGPVRNPFTLMGTFPCTPALVVGSDGDLCPASSLCVKDSCVLSKTHPLWTWQLGGHAIPMPPSLKFRGYGFENV</sequence>
<feature type="domain" description="SKI/SNO/DAC" evidence="2">
    <location>
        <begin position="17"/>
        <end position="109"/>
    </location>
</feature>
<dbReference type="InterPro" id="IPR003380">
    <property type="entry name" value="SKI/SNO/DAC"/>
</dbReference>
<accession>V8P4Q2</accession>
<dbReference type="Proteomes" id="UP000018936">
    <property type="component" value="Unassembled WGS sequence"/>
</dbReference>
<feature type="region of interest" description="Disordered" evidence="1">
    <location>
        <begin position="389"/>
        <end position="457"/>
    </location>
</feature>
<dbReference type="PANTHER" id="PTHR23187:SF1">
    <property type="entry name" value="ELONGIN BC AND POLYCOMB REPRESSIVE COMPLEX 2-ASSOCIATED PROTEIN"/>
    <property type="match status" value="1"/>
</dbReference>
<comment type="caution">
    <text evidence="3">The sequence shown here is derived from an EMBL/GenBank/DDBJ whole genome shotgun (WGS) entry which is preliminary data.</text>
</comment>
<dbReference type="Pfam" id="PF15223">
    <property type="entry name" value="EPOP"/>
    <property type="match status" value="1"/>
</dbReference>
<feature type="compositionally biased region" description="Polar residues" evidence="1">
    <location>
        <begin position="279"/>
        <end position="289"/>
    </location>
</feature>
<dbReference type="InterPro" id="IPR052119">
    <property type="entry name" value="ElonginBC-PRC2_ViralRestrict"/>
</dbReference>
<evidence type="ECO:0000313" key="3">
    <source>
        <dbReference type="EMBL" id="ETE68872.1"/>
    </source>
</evidence>
<feature type="region of interest" description="Disordered" evidence="1">
    <location>
        <begin position="279"/>
        <end position="362"/>
    </location>
</feature>
<keyword evidence="4" id="KW-1185">Reference proteome</keyword>
<evidence type="ECO:0000313" key="4">
    <source>
        <dbReference type="Proteomes" id="UP000018936"/>
    </source>
</evidence>
<evidence type="ECO:0000256" key="1">
    <source>
        <dbReference type="SAM" id="MobiDB-lite"/>
    </source>
</evidence>
<dbReference type="SUPFAM" id="SSF46955">
    <property type="entry name" value="Putative DNA-binding domain"/>
    <property type="match status" value="1"/>
</dbReference>
<feature type="compositionally biased region" description="Basic and acidic residues" evidence="1">
    <location>
        <begin position="415"/>
        <end position="430"/>
    </location>
</feature>
<dbReference type="InterPro" id="IPR037000">
    <property type="entry name" value="Ski_DNA-bd_sf"/>
</dbReference>
<dbReference type="Gene3D" id="3.10.260.20">
    <property type="entry name" value="Ski"/>
    <property type="match status" value="1"/>
</dbReference>
<reference evidence="3 4" key="1">
    <citation type="journal article" date="2013" name="Proc. Natl. Acad. Sci. U.S.A.">
        <title>The king cobra genome reveals dynamic gene evolution and adaptation in the snake venom system.</title>
        <authorList>
            <person name="Vonk F.J."/>
            <person name="Casewell N.R."/>
            <person name="Henkel C.V."/>
            <person name="Heimberg A.M."/>
            <person name="Jansen H.J."/>
            <person name="McCleary R.J."/>
            <person name="Kerkkamp H.M."/>
            <person name="Vos R.A."/>
            <person name="Guerreiro I."/>
            <person name="Calvete J.J."/>
            <person name="Wuster W."/>
            <person name="Woods A.E."/>
            <person name="Logan J.M."/>
            <person name="Harrison R.A."/>
            <person name="Castoe T.A."/>
            <person name="de Koning A.P."/>
            <person name="Pollock D.D."/>
            <person name="Yandell M."/>
            <person name="Calderon D."/>
            <person name="Renjifo C."/>
            <person name="Currier R.B."/>
            <person name="Salgado D."/>
            <person name="Pla D."/>
            <person name="Sanz L."/>
            <person name="Hyder A.S."/>
            <person name="Ribeiro J.M."/>
            <person name="Arntzen J.W."/>
            <person name="van den Thillart G.E."/>
            <person name="Boetzer M."/>
            <person name="Pirovano W."/>
            <person name="Dirks R.P."/>
            <person name="Spaink H.P."/>
            <person name="Duboule D."/>
            <person name="McGlinn E."/>
            <person name="Kini R.M."/>
            <person name="Richardson M.K."/>
        </authorList>
    </citation>
    <scope>NUCLEOTIDE SEQUENCE</scope>
    <source>
        <tissue evidence="3">Blood</tissue>
    </source>
</reference>
<dbReference type="OrthoDB" id="10014624at2759"/>
<gene>
    <name evidence="3" type="ORF">L345_05328</name>
</gene>
<feature type="non-terminal residue" evidence="3">
    <location>
        <position position="1"/>
    </location>
</feature>
<protein>
    <recommendedName>
        <fullName evidence="2">SKI/SNO/DAC domain-containing protein</fullName>
    </recommendedName>
</protein>
<organism evidence="3 4">
    <name type="scientific">Ophiophagus hannah</name>
    <name type="common">King cobra</name>
    <name type="synonym">Naja hannah</name>
    <dbReference type="NCBI Taxonomy" id="8665"/>
    <lineage>
        <taxon>Eukaryota</taxon>
        <taxon>Metazoa</taxon>
        <taxon>Chordata</taxon>
        <taxon>Craniata</taxon>
        <taxon>Vertebrata</taxon>
        <taxon>Euteleostomi</taxon>
        <taxon>Lepidosauria</taxon>
        <taxon>Squamata</taxon>
        <taxon>Bifurcata</taxon>
        <taxon>Unidentata</taxon>
        <taxon>Episquamata</taxon>
        <taxon>Toxicofera</taxon>
        <taxon>Serpentes</taxon>
        <taxon>Colubroidea</taxon>
        <taxon>Elapidae</taxon>
        <taxon>Elapinae</taxon>
        <taxon>Ophiophagus</taxon>
    </lineage>
</organism>
<dbReference type="InterPro" id="IPR009061">
    <property type="entry name" value="DNA-bd_dom_put_sf"/>
</dbReference>
<proteinExistence type="predicted"/>
<name>V8P4Q2_OPHHA</name>
<dbReference type="Pfam" id="PF02437">
    <property type="entry name" value="Ski_Sno_DHD"/>
    <property type="match status" value="1"/>
</dbReference>
<dbReference type="EMBL" id="AZIM01000906">
    <property type="protein sequence ID" value="ETE68872.1"/>
    <property type="molecule type" value="Genomic_DNA"/>
</dbReference>
<feature type="compositionally biased region" description="Basic residues" evidence="1">
    <location>
        <begin position="432"/>
        <end position="442"/>
    </location>
</feature>
<dbReference type="AlphaFoldDB" id="V8P4Q2"/>